<evidence type="ECO:0000256" key="1">
    <source>
        <dbReference type="ARBA" id="ARBA00009431"/>
    </source>
</evidence>
<dbReference type="STRING" id="685588.A0A067SGK6"/>
<dbReference type="InterPro" id="IPR033124">
    <property type="entry name" value="Ser_caboxypep_his_AS"/>
</dbReference>
<accession>A0A067SGK6</accession>
<dbReference type="Gene3D" id="3.40.50.1820">
    <property type="entry name" value="alpha/beta hydrolase"/>
    <property type="match status" value="1"/>
</dbReference>
<evidence type="ECO:0000256" key="3">
    <source>
        <dbReference type="ARBA" id="ARBA00022670"/>
    </source>
</evidence>
<gene>
    <name evidence="6" type="ORF">GALMADRAFT_255459</name>
</gene>
<dbReference type="PROSITE" id="PS00560">
    <property type="entry name" value="CARBOXYPEPT_SER_HIS"/>
    <property type="match status" value="1"/>
</dbReference>
<protein>
    <submittedName>
        <fullName evidence="6">Uncharacterized protein</fullName>
    </submittedName>
</protein>
<dbReference type="GO" id="GO:0006508">
    <property type="term" value="P:proteolysis"/>
    <property type="evidence" value="ECO:0007669"/>
    <property type="project" value="UniProtKB-KW"/>
</dbReference>
<dbReference type="Gene3D" id="1.10.287.410">
    <property type="match status" value="1"/>
</dbReference>
<sequence>MTLSYYDMQCSPASVAPVVNIDSCVAMKSTLKRCESWMKASCEDQYDAINCGAAYQFCRTIYSGPYHETGRNPYDISKQCEGNISETLCYPQTKFIRDFLDKPSVRSLLGVDKSITQNFSSCSHDVGGAFGATQDILHPTKDYVAALLERGVRVLIYVGAYDWICNHVGNERWTLALEWSGHSEFAGQELRDWLVDSKPAGKTRSAQGFTFATIAGAGHMVPFDKPKESLELVNRWIAGKDL</sequence>
<organism evidence="6 7">
    <name type="scientific">Galerina marginata (strain CBS 339.88)</name>
    <dbReference type="NCBI Taxonomy" id="685588"/>
    <lineage>
        <taxon>Eukaryota</taxon>
        <taxon>Fungi</taxon>
        <taxon>Dikarya</taxon>
        <taxon>Basidiomycota</taxon>
        <taxon>Agaricomycotina</taxon>
        <taxon>Agaricomycetes</taxon>
        <taxon>Agaricomycetidae</taxon>
        <taxon>Agaricales</taxon>
        <taxon>Agaricineae</taxon>
        <taxon>Strophariaceae</taxon>
        <taxon>Galerina</taxon>
    </lineage>
</organism>
<evidence type="ECO:0000256" key="5">
    <source>
        <dbReference type="ARBA" id="ARBA00023180"/>
    </source>
</evidence>
<dbReference type="Proteomes" id="UP000027222">
    <property type="component" value="Unassembled WGS sequence"/>
</dbReference>
<evidence type="ECO:0000313" key="6">
    <source>
        <dbReference type="EMBL" id="KDR70070.1"/>
    </source>
</evidence>
<dbReference type="AlphaFoldDB" id="A0A067SGK6"/>
<evidence type="ECO:0000256" key="2">
    <source>
        <dbReference type="ARBA" id="ARBA00022645"/>
    </source>
</evidence>
<evidence type="ECO:0000256" key="4">
    <source>
        <dbReference type="ARBA" id="ARBA00022801"/>
    </source>
</evidence>
<proteinExistence type="inferred from homology"/>
<keyword evidence="4" id="KW-0378">Hydrolase</keyword>
<dbReference type="InterPro" id="IPR001563">
    <property type="entry name" value="Peptidase_S10"/>
</dbReference>
<dbReference type="SUPFAM" id="SSF53474">
    <property type="entry name" value="alpha/beta-Hydrolases"/>
    <property type="match status" value="1"/>
</dbReference>
<dbReference type="OrthoDB" id="443318at2759"/>
<dbReference type="GO" id="GO:0004185">
    <property type="term" value="F:serine-type carboxypeptidase activity"/>
    <property type="evidence" value="ECO:0007669"/>
    <property type="project" value="InterPro"/>
</dbReference>
<comment type="similarity">
    <text evidence="1">Belongs to the peptidase S10 family.</text>
</comment>
<dbReference type="Pfam" id="PF00450">
    <property type="entry name" value="Peptidase_S10"/>
    <property type="match status" value="1"/>
</dbReference>
<reference evidence="7" key="1">
    <citation type="journal article" date="2014" name="Proc. Natl. Acad. Sci. U.S.A.">
        <title>Extensive sampling of basidiomycete genomes demonstrates inadequacy of the white-rot/brown-rot paradigm for wood decay fungi.</title>
        <authorList>
            <person name="Riley R."/>
            <person name="Salamov A.A."/>
            <person name="Brown D.W."/>
            <person name="Nagy L.G."/>
            <person name="Floudas D."/>
            <person name="Held B.W."/>
            <person name="Levasseur A."/>
            <person name="Lombard V."/>
            <person name="Morin E."/>
            <person name="Otillar R."/>
            <person name="Lindquist E.A."/>
            <person name="Sun H."/>
            <person name="LaButti K.M."/>
            <person name="Schmutz J."/>
            <person name="Jabbour D."/>
            <person name="Luo H."/>
            <person name="Baker S.E."/>
            <person name="Pisabarro A.G."/>
            <person name="Walton J.D."/>
            <person name="Blanchette R.A."/>
            <person name="Henrissat B."/>
            <person name="Martin F."/>
            <person name="Cullen D."/>
            <person name="Hibbett D.S."/>
            <person name="Grigoriev I.V."/>
        </authorList>
    </citation>
    <scope>NUCLEOTIDE SEQUENCE [LARGE SCALE GENOMIC DNA]</scope>
    <source>
        <strain evidence="7">CBS 339.88</strain>
    </source>
</reference>
<name>A0A067SGK6_GALM3</name>
<dbReference type="HOGENOM" id="CLU_008523_8_1_1"/>
<keyword evidence="2" id="KW-0121">Carboxypeptidase</keyword>
<keyword evidence="7" id="KW-1185">Reference proteome</keyword>
<dbReference type="EMBL" id="KL142399">
    <property type="protein sequence ID" value="KDR70070.1"/>
    <property type="molecule type" value="Genomic_DNA"/>
</dbReference>
<evidence type="ECO:0000313" key="7">
    <source>
        <dbReference type="Proteomes" id="UP000027222"/>
    </source>
</evidence>
<keyword evidence="5" id="KW-0325">Glycoprotein</keyword>
<keyword evidence="3" id="KW-0645">Protease</keyword>
<dbReference type="InterPro" id="IPR029058">
    <property type="entry name" value="AB_hydrolase_fold"/>
</dbReference>